<organism evidence="4 5">
    <name type="scientific">Thalictrum thalictroides</name>
    <name type="common">Rue-anemone</name>
    <name type="synonym">Anemone thalictroides</name>
    <dbReference type="NCBI Taxonomy" id="46969"/>
    <lineage>
        <taxon>Eukaryota</taxon>
        <taxon>Viridiplantae</taxon>
        <taxon>Streptophyta</taxon>
        <taxon>Embryophyta</taxon>
        <taxon>Tracheophyta</taxon>
        <taxon>Spermatophyta</taxon>
        <taxon>Magnoliopsida</taxon>
        <taxon>Ranunculales</taxon>
        <taxon>Ranunculaceae</taxon>
        <taxon>Thalictroideae</taxon>
        <taxon>Thalictrum</taxon>
    </lineage>
</organism>
<dbReference type="InterPro" id="IPR011990">
    <property type="entry name" value="TPR-like_helical_dom_sf"/>
</dbReference>
<dbReference type="Pfam" id="PF01535">
    <property type="entry name" value="PPR"/>
    <property type="match status" value="8"/>
</dbReference>
<evidence type="ECO:0000256" key="2">
    <source>
        <dbReference type="ARBA" id="ARBA00022737"/>
    </source>
</evidence>
<dbReference type="Gene3D" id="1.25.40.10">
    <property type="entry name" value="Tetratricopeptide repeat domain"/>
    <property type="match status" value="3"/>
</dbReference>
<feature type="repeat" description="PPR" evidence="3">
    <location>
        <begin position="195"/>
        <end position="225"/>
    </location>
</feature>
<dbReference type="GO" id="GO:0009507">
    <property type="term" value="C:chloroplast"/>
    <property type="evidence" value="ECO:0007669"/>
    <property type="project" value="TreeGrafter"/>
</dbReference>
<proteinExistence type="inferred from homology"/>
<evidence type="ECO:0000313" key="5">
    <source>
        <dbReference type="Proteomes" id="UP000554482"/>
    </source>
</evidence>
<keyword evidence="5" id="KW-1185">Reference proteome</keyword>
<dbReference type="NCBIfam" id="TIGR00756">
    <property type="entry name" value="PPR"/>
    <property type="match status" value="4"/>
</dbReference>
<protein>
    <submittedName>
        <fullName evidence="4">Pentatricopeptide repeat-containing protein</fullName>
    </submittedName>
</protein>
<feature type="repeat" description="PPR" evidence="3">
    <location>
        <begin position="94"/>
        <end position="128"/>
    </location>
</feature>
<dbReference type="AlphaFoldDB" id="A0A7J6V6M4"/>
<evidence type="ECO:0000256" key="3">
    <source>
        <dbReference type="PROSITE-ProRule" id="PRU00708"/>
    </source>
</evidence>
<comment type="caution">
    <text evidence="4">The sequence shown here is derived from an EMBL/GenBank/DDBJ whole genome shotgun (WGS) entry which is preliminary data.</text>
</comment>
<dbReference type="PANTHER" id="PTHR47936">
    <property type="entry name" value="PPR_LONG DOMAIN-CONTAINING PROTEIN"/>
    <property type="match status" value="1"/>
</dbReference>
<dbReference type="InterPro" id="IPR002885">
    <property type="entry name" value="PPR_rpt"/>
</dbReference>
<dbReference type="GO" id="GO:0031930">
    <property type="term" value="P:mitochondria-nucleus signaling pathway"/>
    <property type="evidence" value="ECO:0007669"/>
    <property type="project" value="TreeGrafter"/>
</dbReference>
<dbReference type="PROSITE" id="PS51375">
    <property type="entry name" value="PPR"/>
    <property type="match status" value="4"/>
</dbReference>
<evidence type="ECO:0000313" key="4">
    <source>
        <dbReference type="EMBL" id="KAF5180749.1"/>
    </source>
</evidence>
<gene>
    <name evidence="4" type="ORF">FRX31_029678</name>
</gene>
<dbReference type="EMBL" id="JABWDY010037022">
    <property type="protein sequence ID" value="KAF5180749.1"/>
    <property type="molecule type" value="Genomic_DNA"/>
</dbReference>
<feature type="repeat" description="PPR" evidence="3">
    <location>
        <begin position="59"/>
        <end position="93"/>
    </location>
</feature>
<dbReference type="GO" id="GO:0010019">
    <property type="term" value="P:chloroplast-nucleus signaling pathway"/>
    <property type="evidence" value="ECO:0007669"/>
    <property type="project" value="TreeGrafter"/>
</dbReference>
<evidence type="ECO:0000256" key="1">
    <source>
        <dbReference type="ARBA" id="ARBA00007626"/>
    </source>
</evidence>
<keyword evidence="2" id="KW-0677">Repeat</keyword>
<reference evidence="4 5" key="1">
    <citation type="submission" date="2020-06" db="EMBL/GenBank/DDBJ databases">
        <title>Transcriptomic and genomic resources for Thalictrum thalictroides and T. hernandezii: Facilitating candidate gene discovery in an emerging model plant lineage.</title>
        <authorList>
            <person name="Arias T."/>
            <person name="Riano-Pachon D.M."/>
            <person name="Di Stilio V.S."/>
        </authorList>
    </citation>
    <scope>NUCLEOTIDE SEQUENCE [LARGE SCALE GENOMIC DNA]</scope>
    <source>
        <strain evidence="5">cv. WT478/WT964</strain>
        <tissue evidence="4">Leaves</tissue>
    </source>
</reference>
<accession>A0A7J6V6M4</accession>
<name>A0A7J6V6M4_THATH</name>
<dbReference type="OrthoDB" id="753629at2759"/>
<comment type="similarity">
    <text evidence="1">Belongs to the PPR family. P subfamily.</text>
</comment>
<dbReference type="PANTHER" id="PTHR47936:SF1">
    <property type="entry name" value="PENTATRICOPEPTIDE REPEAT-CONTAINING PROTEIN GUN1, CHLOROPLASTIC"/>
    <property type="match status" value="1"/>
</dbReference>
<sequence length="435" mass="49308">MFVVNYVEIAEFFVMEVLEKHEYDESSYNVLISIYTKYGMCEDAIMIAEKAKARFEKLGLGFYACLMDVYKVNGDMREAMKTFMEMEDKGIVADEGIYMALLGIFCRGGSVKLCSVVLEEMRQVGCRPDEGLRMDLMKLFLKEGMVCEAEILAKDEFLKDSESMPAVVEAMADKGRPLEALEIIKNMRKSGKNVDGCVYASLIHGCGRNGLIEDAEKVFEDFKLLEGAENAEKFESVYTSMVYLYSKTEMREKAEMFFNQMEGELGFAGSEKVFSYMMSMYGALGLFNDVERMFERWKRSCFSLNVDAYAFLLEALSKSGKMNRARDFLFEMRSSGMHPNNSIYLSLMEGYLLLGLVNHAVVLLDEYKLLGLEMDDVMASSVIGTLIQAGRYMDLGVYLEKMTRQGITIPQDKGMFLVKMCGDSSCLEKLGKLLQ</sequence>
<feature type="repeat" description="PPR" evidence="3">
    <location>
        <begin position="305"/>
        <end position="339"/>
    </location>
</feature>
<dbReference type="Proteomes" id="UP000554482">
    <property type="component" value="Unassembled WGS sequence"/>
</dbReference>